<dbReference type="PANTHER" id="PTHR43133:SF8">
    <property type="entry name" value="RNA POLYMERASE SIGMA FACTOR HI_1459-RELATED"/>
    <property type="match status" value="1"/>
</dbReference>
<dbReference type="NCBIfam" id="TIGR02937">
    <property type="entry name" value="sigma70-ECF"/>
    <property type="match status" value="1"/>
</dbReference>
<accession>A0A4Q5LT50</accession>
<evidence type="ECO:0000256" key="1">
    <source>
        <dbReference type="ARBA" id="ARBA00010641"/>
    </source>
</evidence>
<dbReference type="InterPro" id="IPR013325">
    <property type="entry name" value="RNA_pol_sigma_r2"/>
</dbReference>
<evidence type="ECO:0000256" key="3">
    <source>
        <dbReference type="ARBA" id="ARBA00023082"/>
    </source>
</evidence>
<keyword evidence="9" id="KW-1185">Reference proteome</keyword>
<reference evidence="8 9" key="1">
    <citation type="submission" date="2019-02" db="EMBL/GenBank/DDBJ databases">
        <title>Bacterial novel species Emticicia sp. 17J42-9 isolated from soil.</title>
        <authorList>
            <person name="Jung H.-Y."/>
        </authorList>
    </citation>
    <scope>NUCLEOTIDE SEQUENCE [LARGE SCALE GENOMIC DNA]</scope>
    <source>
        <strain evidence="8 9">17J42-9</strain>
    </source>
</reference>
<gene>
    <name evidence="8" type="ORF">EWM59_26040</name>
</gene>
<evidence type="ECO:0000256" key="5">
    <source>
        <dbReference type="ARBA" id="ARBA00023163"/>
    </source>
</evidence>
<feature type="domain" description="RNA polymerase sigma-70 region 2" evidence="6">
    <location>
        <begin position="18"/>
        <end position="79"/>
    </location>
</feature>
<dbReference type="PANTHER" id="PTHR43133">
    <property type="entry name" value="RNA POLYMERASE ECF-TYPE SIGMA FACTO"/>
    <property type="match status" value="1"/>
</dbReference>
<dbReference type="RefSeq" id="WP_130024160.1">
    <property type="nucleotide sequence ID" value="NZ_SEWF01000079.1"/>
</dbReference>
<dbReference type="InterPro" id="IPR036388">
    <property type="entry name" value="WH-like_DNA-bd_sf"/>
</dbReference>
<evidence type="ECO:0000313" key="8">
    <source>
        <dbReference type="EMBL" id="RYU92667.1"/>
    </source>
</evidence>
<dbReference type="InterPro" id="IPR039425">
    <property type="entry name" value="RNA_pol_sigma-70-like"/>
</dbReference>
<dbReference type="Proteomes" id="UP000293162">
    <property type="component" value="Unassembled WGS sequence"/>
</dbReference>
<dbReference type="SUPFAM" id="SSF88946">
    <property type="entry name" value="Sigma2 domain of RNA polymerase sigma factors"/>
    <property type="match status" value="1"/>
</dbReference>
<evidence type="ECO:0000256" key="2">
    <source>
        <dbReference type="ARBA" id="ARBA00023015"/>
    </source>
</evidence>
<name>A0A4Q5LT50_9BACT</name>
<dbReference type="Gene3D" id="1.10.10.10">
    <property type="entry name" value="Winged helix-like DNA-binding domain superfamily/Winged helix DNA-binding domain"/>
    <property type="match status" value="1"/>
</dbReference>
<protein>
    <submittedName>
        <fullName evidence="8">RNA polymerase sigma factor</fullName>
    </submittedName>
</protein>
<dbReference type="OrthoDB" id="9784272at2"/>
<keyword evidence="3" id="KW-0731">Sigma factor</keyword>
<evidence type="ECO:0000256" key="4">
    <source>
        <dbReference type="ARBA" id="ARBA00023125"/>
    </source>
</evidence>
<evidence type="ECO:0000259" key="7">
    <source>
        <dbReference type="Pfam" id="PF08281"/>
    </source>
</evidence>
<dbReference type="GO" id="GO:0006352">
    <property type="term" value="P:DNA-templated transcription initiation"/>
    <property type="evidence" value="ECO:0007669"/>
    <property type="project" value="InterPro"/>
</dbReference>
<dbReference type="GO" id="GO:0003677">
    <property type="term" value="F:DNA binding"/>
    <property type="evidence" value="ECO:0007669"/>
    <property type="project" value="UniProtKB-KW"/>
</dbReference>
<dbReference type="InterPro" id="IPR013324">
    <property type="entry name" value="RNA_pol_sigma_r3/r4-like"/>
</dbReference>
<proteinExistence type="inferred from homology"/>
<keyword evidence="2" id="KW-0805">Transcription regulation</keyword>
<dbReference type="Gene3D" id="1.10.1740.10">
    <property type="match status" value="1"/>
</dbReference>
<keyword evidence="4" id="KW-0238">DNA-binding</keyword>
<organism evidence="8 9">
    <name type="scientific">Emticicia agri</name>
    <dbReference type="NCBI Taxonomy" id="2492393"/>
    <lineage>
        <taxon>Bacteria</taxon>
        <taxon>Pseudomonadati</taxon>
        <taxon>Bacteroidota</taxon>
        <taxon>Cytophagia</taxon>
        <taxon>Cytophagales</taxon>
        <taxon>Leadbetterellaceae</taxon>
        <taxon>Emticicia</taxon>
    </lineage>
</organism>
<dbReference type="GO" id="GO:0016987">
    <property type="term" value="F:sigma factor activity"/>
    <property type="evidence" value="ECO:0007669"/>
    <property type="project" value="UniProtKB-KW"/>
</dbReference>
<dbReference type="Pfam" id="PF04542">
    <property type="entry name" value="Sigma70_r2"/>
    <property type="match status" value="1"/>
</dbReference>
<feature type="domain" description="RNA polymerase sigma factor 70 region 4 type 2" evidence="7">
    <location>
        <begin position="119"/>
        <end position="158"/>
    </location>
</feature>
<dbReference type="EMBL" id="SEWF01000079">
    <property type="protein sequence ID" value="RYU92667.1"/>
    <property type="molecule type" value="Genomic_DNA"/>
</dbReference>
<dbReference type="SUPFAM" id="SSF88659">
    <property type="entry name" value="Sigma3 and sigma4 domains of RNA polymerase sigma factors"/>
    <property type="match status" value="1"/>
</dbReference>
<evidence type="ECO:0000313" key="9">
    <source>
        <dbReference type="Proteomes" id="UP000293162"/>
    </source>
</evidence>
<evidence type="ECO:0000259" key="6">
    <source>
        <dbReference type="Pfam" id="PF04542"/>
    </source>
</evidence>
<dbReference type="InterPro" id="IPR007627">
    <property type="entry name" value="RNA_pol_sigma70_r2"/>
</dbReference>
<dbReference type="Pfam" id="PF08281">
    <property type="entry name" value="Sigma70_r4_2"/>
    <property type="match status" value="1"/>
</dbReference>
<comment type="caution">
    <text evidence="8">The sequence shown here is derived from an EMBL/GenBank/DDBJ whole genome shotgun (WGS) entry which is preliminary data.</text>
</comment>
<dbReference type="AlphaFoldDB" id="A0A4Q5LT50"/>
<sequence length="184" mass="21640">MTTTEQNKEIQQTISGERQRLLGFIRQRVPSLSDAEDVLQEVFYELVEMYRLTKPIDQTVGWLFTVARNKINDFYRKRKTDTLEELMQAIGGEEEELSLFDILPDSSSQDPMMQETILEALSEALEELPSHQRFVFEMHELEGKPFKEISVLTGVKVNELISEKRQAVLFLRDRLRYLYEDLFL</sequence>
<comment type="similarity">
    <text evidence="1">Belongs to the sigma-70 factor family. ECF subfamily.</text>
</comment>
<dbReference type="InterPro" id="IPR013249">
    <property type="entry name" value="RNA_pol_sigma70_r4_t2"/>
</dbReference>
<keyword evidence="5" id="KW-0804">Transcription</keyword>
<dbReference type="InterPro" id="IPR014284">
    <property type="entry name" value="RNA_pol_sigma-70_dom"/>
</dbReference>